<evidence type="ECO:0000259" key="18">
    <source>
        <dbReference type="Pfam" id="PF00361"/>
    </source>
</evidence>
<feature type="domain" description="NADH dehydrogenase subunit 5 C-terminal" evidence="20">
    <location>
        <begin position="388"/>
        <end position="569"/>
    </location>
</feature>
<comment type="function">
    <text evidence="1">Core subunit of the mitochondrial membrane respiratory chain NADH dehydrogenase (Complex I) that is believed to belong to the minimal assembly required for catalysis. Complex I functions in the transfer of electrons from NADH to the respiratory chain. The immediate electron acceptor for the enzyme is believed to be ubiquinone.</text>
</comment>
<dbReference type="CTD" id="4540"/>
<evidence type="ECO:0000256" key="5">
    <source>
        <dbReference type="ARBA" id="ARBA00022448"/>
    </source>
</evidence>
<proteinExistence type="inferred from homology"/>
<protein>
    <recommendedName>
        <fullName evidence="4 17">NADH-ubiquinone oxidoreductase chain 5</fullName>
        <ecNumber evidence="3 17">7.1.1.2</ecNumber>
    </recommendedName>
</protein>
<evidence type="ECO:0000256" key="4">
    <source>
        <dbReference type="ARBA" id="ARBA00021096"/>
    </source>
</evidence>
<evidence type="ECO:0000256" key="10">
    <source>
        <dbReference type="ARBA" id="ARBA00022982"/>
    </source>
</evidence>
<dbReference type="GeneID" id="41826908"/>
<dbReference type="InterPro" id="IPR003945">
    <property type="entry name" value="NU5C-like"/>
</dbReference>
<keyword evidence="15 17" id="KW-0472">Membrane</keyword>
<evidence type="ECO:0000313" key="21">
    <source>
        <dbReference type="EMBL" id="QEJ81507.1"/>
    </source>
</evidence>
<feature type="transmembrane region" description="Helical" evidence="17">
    <location>
        <begin position="179"/>
        <end position="201"/>
    </location>
</feature>
<evidence type="ECO:0000256" key="7">
    <source>
        <dbReference type="ARBA" id="ARBA00022692"/>
    </source>
</evidence>
<dbReference type="Pfam" id="PF00361">
    <property type="entry name" value="Proton_antipo_M"/>
    <property type="match status" value="1"/>
</dbReference>
<dbReference type="GO" id="GO:0003954">
    <property type="term" value="F:NADH dehydrogenase activity"/>
    <property type="evidence" value="ECO:0007669"/>
    <property type="project" value="TreeGrafter"/>
</dbReference>
<organism evidence="21">
    <name type="scientific">Lamprigera yunnana</name>
    <dbReference type="NCBI Taxonomy" id="370605"/>
    <lineage>
        <taxon>Eukaryota</taxon>
        <taxon>Metazoa</taxon>
        <taxon>Ecdysozoa</taxon>
        <taxon>Arthropoda</taxon>
        <taxon>Hexapoda</taxon>
        <taxon>Insecta</taxon>
        <taxon>Pterygota</taxon>
        <taxon>Neoptera</taxon>
        <taxon>Endopterygota</taxon>
        <taxon>Coleoptera</taxon>
        <taxon>Polyphaga</taxon>
        <taxon>Elateriformia</taxon>
        <taxon>Elateroidea</taxon>
        <taxon>Lampyridae</taxon>
        <taxon>Lampyrinae</taxon>
        <taxon>Lamprigera</taxon>
    </lineage>
</organism>
<keyword evidence="14 17" id="KW-0496">Mitochondrion</keyword>
<feature type="transmembrane region" description="Helical" evidence="17">
    <location>
        <begin position="52"/>
        <end position="73"/>
    </location>
</feature>
<evidence type="ECO:0000256" key="14">
    <source>
        <dbReference type="ARBA" id="ARBA00023128"/>
    </source>
</evidence>
<keyword evidence="9" id="KW-1278">Translocase</keyword>
<dbReference type="GO" id="GO:0015990">
    <property type="term" value="P:electron transport coupled proton transport"/>
    <property type="evidence" value="ECO:0007669"/>
    <property type="project" value="TreeGrafter"/>
</dbReference>
<dbReference type="PRINTS" id="PR01434">
    <property type="entry name" value="NADHDHGNASE5"/>
</dbReference>
<feature type="transmembrane region" description="Helical" evidence="17">
    <location>
        <begin position="239"/>
        <end position="260"/>
    </location>
</feature>
<comment type="catalytic activity">
    <reaction evidence="16 17">
        <text>a ubiquinone + NADH + 5 H(+)(in) = a ubiquinol + NAD(+) + 4 H(+)(out)</text>
        <dbReference type="Rhea" id="RHEA:29091"/>
        <dbReference type="Rhea" id="RHEA-COMP:9565"/>
        <dbReference type="Rhea" id="RHEA-COMP:9566"/>
        <dbReference type="ChEBI" id="CHEBI:15378"/>
        <dbReference type="ChEBI" id="CHEBI:16389"/>
        <dbReference type="ChEBI" id="CHEBI:17976"/>
        <dbReference type="ChEBI" id="CHEBI:57540"/>
        <dbReference type="ChEBI" id="CHEBI:57945"/>
        <dbReference type="EC" id="7.1.1.2"/>
    </reaction>
</comment>
<name>A0A5C0PYH8_9COLE</name>
<evidence type="ECO:0000256" key="8">
    <source>
        <dbReference type="ARBA" id="ARBA00022792"/>
    </source>
</evidence>
<sequence>MCFNFCFIMFFLSLIVFMMSLFFMMMDLVVMIEYEILSLNSNMICFSVLLDWMSLLFMSFVMFISSMVIYYSNDYMEGDMNMSRFIYLILLFVFSMMFLIVSPNLISILLGWDGLGLISYCLVIYYQNIKSNNAGMLTALSNRIGDVLILISIAWMMNYGSWNFIFYLDFMQKDFDMKIVCYLIILACLTKSAQIPFSSWLPAAMAAPTPVSSLVHSSTLVTAGVYLLIRFSSCFDLNMIYFLMFISLLTMFMSSMCANFEYDLKKIIALSTLSQLGLMILIISLGDSNLAFFHLLSHALFKALLFMCSGSIIHNLSNCQDIRFMGSVILNMPLTCLFFNISNFSLCGFPFLAGFYSKDLILDVYSMGYMNMFVYMLMYMSMGMTVSYTCRLSYYTLFNVNLNFSYSKMSDCSMIMLKSMMGLYVGVLFSGSVLSWLMFPSPYFISLPFFMKIMIMMFTFIGLLFGYELNYFSLNYKLLMLKYMNVTFFFSFMWNLSILSTWGVNFYPLKLSGYLYSLIDLGWSEKMGTQGLNYLIYKNSNFFQSLSKNELKIYLVVFLLWVFIILIFF</sequence>
<keyword evidence="5 17" id="KW-0813">Transport</keyword>
<dbReference type="PANTHER" id="PTHR42829:SF2">
    <property type="entry name" value="NADH-UBIQUINONE OXIDOREDUCTASE CHAIN 5"/>
    <property type="match status" value="1"/>
</dbReference>
<dbReference type="Pfam" id="PF00662">
    <property type="entry name" value="Proton_antipo_N"/>
    <property type="match status" value="1"/>
</dbReference>
<keyword evidence="6" id="KW-0679">Respiratory chain</keyword>
<feature type="domain" description="NADH-Ubiquinone oxidoreductase (complex I) chain 5 N-terminal" evidence="19">
    <location>
        <begin position="43"/>
        <end position="85"/>
    </location>
</feature>
<feature type="transmembrane region" description="Helical" evidence="17">
    <location>
        <begin position="372"/>
        <end position="394"/>
    </location>
</feature>
<feature type="domain" description="NADH:quinone oxidoreductase/Mrp antiporter transmembrane" evidence="18">
    <location>
        <begin position="102"/>
        <end position="376"/>
    </location>
</feature>
<feature type="transmembrane region" description="Helical" evidence="17">
    <location>
        <begin position="415"/>
        <end position="437"/>
    </location>
</feature>
<evidence type="ECO:0000256" key="6">
    <source>
        <dbReference type="ARBA" id="ARBA00022660"/>
    </source>
</evidence>
<feature type="transmembrane region" description="Helical" evidence="17">
    <location>
        <begin position="147"/>
        <end position="167"/>
    </location>
</feature>
<dbReference type="InterPro" id="IPR001516">
    <property type="entry name" value="Proton_antipo_N"/>
</dbReference>
<dbReference type="Pfam" id="PF06455">
    <property type="entry name" value="NADH5_C"/>
    <property type="match status" value="1"/>
</dbReference>
<evidence type="ECO:0000256" key="3">
    <source>
        <dbReference type="ARBA" id="ARBA00012944"/>
    </source>
</evidence>
<feature type="transmembrane region" description="Helical" evidence="17">
    <location>
        <begin position="292"/>
        <end position="316"/>
    </location>
</feature>
<geneLocation type="mitochondrion" evidence="21"/>
<evidence type="ECO:0000256" key="11">
    <source>
        <dbReference type="ARBA" id="ARBA00022989"/>
    </source>
</evidence>
<feature type="transmembrane region" description="Helical" evidence="17">
    <location>
        <begin position="551"/>
        <end position="568"/>
    </location>
</feature>
<dbReference type="AlphaFoldDB" id="A0A5C0PYH8"/>
<dbReference type="GO" id="GO:0008137">
    <property type="term" value="F:NADH dehydrogenase (ubiquinone) activity"/>
    <property type="evidence" value="ECO:0007669"/>
    <property type="project" value="UniProtKB-EC"/>
</dbReference>
<evidence type="ECO:0000256" key="1">
    <source>
        <dbReference type="ARBA" id="ARBA00003257"/>
    </source>
</evidence>
<evidence type="ECO:0000256" key="15">
    <source>
        <dbReference type="ARBA" id="ARBA00023136"/>
    </source>
</evidence>
<comment type="subcellular location">
    <subcellularLocation>
        <location evidence="2">Mitochondrion inner membrane</location>
        <topology evidence="2">Multi-pass membrane protein</topology>
    </subcellularLocation>
</comment>
<dbReference type="InterPro" id="IPR001750">
    <property type="entry name" value="ND/Mrp_TM"/>
</dbReference>
<feature type="transmembrane region" description="Helical" evidence="17">
    <location>
        <begin position="267"/>
        <end position="286"/>
    </location>
</feature>
<keyword evidence="13 17" id="KW-0830">Ubiquinone</keyword>
<feature type="transmembrane region" description="Helical" evidence="17">
    <location>
        <begin position="486"/>
        <end position="507"/>
    </location>
</feature>
<accession>A0A5C0PYH8</accession>
<keyword evidence="8" id="KW-0999">Mitochondrion inner membrane</keyword>
<keyword evidence="7 17" id="KW-0812">Transmembrane</keyword>
<dbReference type="RefSeq" id="YP_009695342.1">
    <property type="nucleotide sequence ID" value="NC_044786.1"/>
</dbReference>
<dbReference type="PANTHER" id="PTHR42829">
    <property type="entry name" value="NADH-UBIQUINONE OXIDOREDUCTASE CHAIN 5"/>
    <property type="match status" value="1"/>
</dbReference>
<dbReference type="GO" id="GO:0005743">
    <property type="term" value="C:mitochondrial inner membrane"/>
    <property type="evidence" value="ECO:0007669"/>
    <property type="project" value="UniProtKB-SubCell"/>
</dbReference>
<evidence type="ECO:0000259" key="19">
    <source>
        <dbReference type="Pfam" id="PF00662"/>
    </source>
</evidence>
<dbReference type="EMBL" id="MK292091">
    <property type="protein sequence ID" value="QEJ81507.1"/>
    <property type="molecule type" value="Genomic_DNA"/>
</dbReference>
<evidence type="ECO:0000256" key="9">
    <source>
        <dbReference type="ARBA" id="ARBA00022967"/>
    </source>
</evidence>
<comment type="similarity">
    <text evidence="17">Belongs to the complex I subunit 5 family.</text>
</comment>
<keyword evidence="12 17" id="KW-0520">NAD</keyword>
<feature type="transmembrane region" description="Helical" evidence="17">
    <location>
        <begin position="443"/>
        <end position="465"/>
    </location>
</feature>
<keyword evidence="10" id="KW-0249">Electron transport</keyword>
<evidence type="ECO:0000259" key="20">
    <source>
        <dbReference type="Pfam" id="PF06455"/>
    </source>
</evidence>
<evidence type="ECO:0000256" key="12">
    <source>
        <dbReference type="ARBA" id="ARBA00023027"/>
    </source>
</evidence>
<feature type="transmembrane region" description="Helical" evidence="17">
    <location>
        <begin position="85"/>
        <end position="102"/>
    </location>
</feature>
<dbReference type="InterPro" id="IPR010934">
    <property type="entry name" value="NADH_DH_su5_C"/>
</dbReference>
<evidence type="ECO:0000256" key="17">
    <source>
        <dbReference type="RuleBase" id="RU003404"/>
    </source>
</evidence>
<reference evidence="21" key="1">
    <citation type="journal article" date="2019" name="Mol. Phylogenet. Evol.">
        <title>Phylogenetic analysis provides insights into the evolution of Asian fireflies and adult bioluminescence.</title>
        <authorList>
            <person name="Chen X."/>
            <person name="Dong Z."/>
            <person name="Liu G."/>
            <person name="He J."/>
            <person name="Zhao R."/>
            <person name="Wang W."/>
            <person name="Peng Y."/>
            <person name="Li X."/>
        </authorList>
    </citation>
    <scope>NUCLEOTIDE SEQUENCE</scope>
</reference>
<feature type="transmembrane region" description="Helical" evidence="17">
    <location>
        <begin position="328"/>
        <end position="352"/>
    </location>
</feature>
<dbReference type="GO" id="GO:0042773">
    <property type="term" value="P:ATP synthesis coupled electron transport"/>
    <property type="evidence" value="ECO:0007669"/>
    <property type="project" value="InterPro"/>
</dbReference>
<evidence type="ECO:0000256" key="13">
    <source>
        <dbReference type="ARBA" id="ARBA00023075"/>
    </source>
</evidence>
<gene>
    <name evidence="21" type="primary">ND5</name>
    <name evidence="21" type="ORF">F1_021</name>
</gene>
<evidence type="ECO:0000256" key="16">
    <source>
        <dbReference type="ARBA" id="ARBA00049551"/>
    </source>
</evidence>
<feature type="transmembrane region" description="Helical" evidence="17">
    <location>
        <begin position="7"/>
        <end position="32"/>
    </location>
</feature>
<evidence type="ECO:0000256" key="2">
    <source>
        <dbReference type="ARBA" id="ARBA00004448"/>
    </source>
</evidence>
<keyword evidence="11 17" id="KW-1133">Transmembrane helix</keyword>
<comment type="function">
    <text evidence="17">Core subunit of the mitochondrial membrane respiratory chain NADH dehydrogenase (Complex I) which catalyzes electron transfer from NADH through the respiratory chain, using ubiquinone as an electron acceptor. Essential for the catalytic activity and assembly of complex I.</text>
</comment>
<dbReference type="EC" id="7.1.1.2" evidence="3 17"/>